<dbReference type="Proteomes" id="UP001322481">
    <property type="component" value="Plasmid pMhuNZP2235a"/>
</dbReference>
<sequence length="93" mass="10254">MTMVRSIHRASDYDRVGAMVPATVIEESDIAMSAVMEAMSFAIDDHTIIVPVMVSVMSMGLNYDRVGRGHGWYEQAQCQSTKNGGFHLRSSTI</sequence>
<geneLocation type="plasmid" evidence="1 2">
    <name>pMhuNZP2235a</name>
</geneLocation>
<gene>
    <name evidence="1" type="ORF">U0R22_006799</name>
</gene>
<name>A0ABZ0W1Z8_9HYPH</name>
<dbReference type="EMBL" id="CP139859">
    <property type="protein sequence ID" value="WQC02550.1"/>
    <property type="molecule type" value="Genomic_DNA"/>
</dbReference>
<reference evidence="1 2" key="1">
    <citation type="submission" date="2023-11" db="EMBL/GenBank/DDBJ databases">
        <authorList>
            <person name="Panchal A.K."/>
            <person name="Meaney J.S."/>
            <person name="Karas B.J."/>
            <person name="diCenzo G.C."/>
        </authorList>
    </citation>
    <scope>NUCLEOTIDE SEQUENCE [LARGE SCALE GENOMIC DNA]</scope>
    <source>
        <strain evidence="1 2">NZP2235</strain>
        <plasmid evidence="1 2">pMhuNZP2235a</plasmid>
    </source>
</reference>
<evidence type="ECO:0000313" key="1">
    <source>
        <dbReference type="EMBL" id="WQC02550.1"/>
    </source>
</evidence>
<accession>A0ABZ0W1Z8</accession>
<keyword evidence="2" id="KW-1185">Reference proteome</keyword>
<keyword evidence="1" id="KW-0614">Plasmid</keyword>
<evidence type="ECO:0000313" key="2">
    <source>
        <dbReference type="Proteomes" id="UP001322481"/>
    </source>
</evidence>
<organism evidence="1 2">
    <name type="scientific">Mesorhizobium huakuii</name>
    <dbReference type="NCBI Taxonomy" id="28104"/>
    <lineage>
        <taxon>Bacteria</taxon>
        <taxon>Pseudomonadati</taxon>
        <taxon>Pseudomonadota</taxon>
        <taxon>Alphaproteobacteria</taxon>
        <taxon>Hyphomicrobiales</taxon>
        <taxon>Phyllobacteriaceae</taxon>
        <taxon>Mesorhizobium</taxon>
    </lineage>
</organism>
<dbReference type="RefSeq" id="WP_322419591.1">
    <property type="nucleotide sequence ID" value="NZ_CP139859.1"/>
</dbReference>
<proteinExistence type="predicted"/>
<protein>
    <submittedName>
        <fullName evidence="1">Uncharacterized protein</fullName>
    </submittedName>
</protein>